<evidence type="ECO:0000256" key="1">
    <source>
        <dbReference type="ARBA" id="ARBA00004496"/>
    </source>
</evidence>
<dbReference type="GO" id="GO:0000156">
    <property type="term" value="F:phosphorelay response regulator activity"/>
    <property type="evidence" value="ECO:0007669"/>
    <property type="project" value="TreeGrafter"/>
</dbReference>
<evidence type="ECO:0000256" key="2">
    <source>
        <dbReference type="ARBA" id="ARBA00022553"/>
    </source>
</evidence>
<feature type="modified residue" description="4-aspartylphosphate" evidence="7">
    <location>
        <position position="59"/>
    </location>
</feature>
<feature type="domain" description="Response regulatory" evidence="9">
    <location>
        <begin position="9"/>
        <end position="123"/>
    </location>
</feature>
<evidence type="ECO:0000256" key="7">
    <source>
        <dbReference type="PROSITE-ProRule" id="PRU00169"/>
    </source>
</evidence>
<comment type="caution">
    <text evidence="11">The sequence shown here is derived from an EMBL/GenBank/DDBJ whole genome shotgun (WGS) entry which is preliminary data.</text>
</comment>
<accession>A0AA90P2X9</accession>
<feature type="domain" description="OmpR/PhoB-type" evidence="10">
    <location>
        <begin position="136"/>
        <end position="234"/>
    </location>
</feature>
<dbReference type="FunFam" id="1.10.10.10:FF:000018">
    <property type="entry name" value="DNA-binding response regulator ResD"/>
    <property type="match status" value="1"/>
</dbReference>
<dbReference type="Proteomes" id="UP001178275">
    <property type="component" value="Unassembled WGS sequence"/>
</dbReference>
<dbReference type="InterPro" id="IPR011006">
    <property type="entry name" value="CheY-like_superfamily"/>
</dbReference>
<dbReference type="GO" id="GO:0000976">
    <property type="term" value="F:transcription cis-regulatory region binding"/>
    <property type="evidence" value="ECO:0007669"/>
    <property type="project" value="TreeGrafter"/>
</dbReference>
<dbReference type="PANTHER" id="PTHR48111">
    <property type="entry name" value="REGULATOR OF RPOS"/>
    <property type="match status" value="1"/>
</dbReference>
<dbReference type="RefSeq" id="WP_214751461.1">
    <property type="nucleotide sequence ID" value="NZ_JAUUTW010000017.1"/>
</dbReference>
<dbReference type="Gene3D" id="6.10.250.690">
    <property type="match status" value="1"/>
</dbReference>
<dbReference type="AlphaFoldDB" id="A0AA90P2X9"/>
<dbReference type="PANTHER" id="PTHR48111:SF52">
    <property type="entry name" value="TRANSCRIPTIONAL REGULATORY PROTEIN YVRH"/>
    <property type="match status" value="1"/>
</dbReference>
<dbReference type="GO" id="GO:0005829">
    <property type="term" value="C:cytosol"/>
    <property type="evidence" value="ECO:0007669"/>
    <property type="project" value="TreeGrafter"/>
</dbReference>
<keyword evidence="2 7" id="KW-0597">Phosphoprotein</keyword>
<evidence type="ECO:0000256" key="5">
    <source>
        <dbReference type="ARBA" id="ARBA00023125"/>
    </source>
</evidence>
<dbReference type="Pfam" id="PF00072">
    <property type="entry name" value="Response_reg"/>
    <property type="match status" value="1"/>
</dbReference>
<dbReference type="SUPFAM" id="SSF46894">
    <property type="entry name" value="C-terminal effector domain of the bipartite response regulators"/>
    <property type="match status" value="1"/>
</dbReference>
<dbReference type="Gene3D" id="3.40.50.2300">
    <property type="match status" value="1"/>
</dbReference>
<gene>
    <name evidence="11" type="ORF">Q8G36_16905</name>
</gene>
<dbReference type="GO" id="GO:0006355">
    <property type="term" value="P:regulation of DNA-templated transcription"/>
    <property type="evidence" value="ECO:0007669"/>
    <property type="project" value="InterPro"/>
</dbReference>
<organism evidence="11 12">
    <name type="scientific">Peribacillus frigoritolerans</name>
    <dbReference type="NCBI Taxonomy" id="450367"/>
    <lineage>
        <taxon>Bacteria</taxon>
        <taxon>Bacillati</taxon>
        <taxon>Bacillota</taxon>
        <taxon>Bacilli</taxon>
        <taxon>Bacillales</taxon>
        <taxon>Bacillaceae</taxon>
        <taxon>Peribacillus</taxon>
    </lineage>
</organism>
<dbReference type="InterPro" id="IPR001867">
    <property type="entry name" value="OmpR/PhoB-type_DNA-bd"/>
</dbReference>
<evidence type="ECO:0000313" key="12">
    <source>
        <dbReference type="Proteomes" id="UP001178275"/>
    </source>
</evidence>
<dbReference type="Pfam" id="PF00486">
    <property type="entry name" value="Trans_reg_C"/>
    <property type="match status" value="1"/>
</dbReference>
<reference evidence="11" key="1">
    <citation type="submission" date="2023-07" db="EMBL/GenBank/DDBJ databases">
        <title>Murine gut Bacillus species.</title>
        <authorList>
            <person name="Gutman E."/>
            <person name="Hashuel R."/>
            <person name="Litvak Y."/>
        </authorList>
    </citation>
    <scope>NUCLEOTIDE SEQUENCE</scope>
    <source>
        <strain evidence="11">RU293</strain>
    </source>
</reference>
<comment type="subcellular location">
    <subcellularLocation>
        <location evidence="1">Cytoplasm</location>
    </subcellularLocation>
</comment>
<dbReference type="SMART" id="SM00862">
    <property type="entry name" value="Trans_reg_C"/>
    <property type="match status" value="1"/>
</dbReference>
<keyword evidence="3" id="KW-0902">Two-component regulatory system</keyword>
<dbReference type="InterPro" id="IPR039420">
    <property type="entry name" value="WalR-like"/>
</dbReference>
<dbReference type="CDD" id="cd00383">
    <property type="entry name" value="trans_reg_C"/>
    <property type="match status" value="1"/>
</dbReference>
<dbReference type="SUPFAM" id="SSF52172">
    <property type="entry name" value="CheY-like"/>
    <property type="match status" value="1"/>
</dbReference>
<evidence type="ECO:0000313" key="11">
    <source>
        <dbReference type="EMBL" id="MDP1452694.1"/>
    </source>
</evidence>
<keyword evidence="4" id="KW-0805">Transcription regulation</keyword>
<keyword evidence="5 8" id="KW-0238">DNA-binding</keyword>
<name>A0AA90P2X9_9BACI</name>
<evidence type="ECO:0000259" key="10">
    <source>
        <dbReference type="PROSITE" id="PS51755"/>
    </source>
</evidence>
<dbReference type="SMART" id="SM00448">
    <property type="entry name" value="REC"/>
    <property type="match status" value="1"/>
</dbReference>
<dbReference type="PROSITE" id="PS51755">
    <property type="entry name" value="OMPR_PHOB"/>
    <property type="match status" value="1"/>
</dbReference>
<evidence type="ECO:0000259" key="9">
    <source>
        <dbReference type="PROSITE" id="PS50110"/>
    </source>
</evidence>
<evidence type="ECO:0000256" key="8">
    <source>
        <dbReference type="PROSITE-ProRule" id="PRU01091"/>
    </source>
</evidence>
<dbReference type="EMBL" id="JAUUTW010000017">
    <property type="protein sequence ID" value="MDP1452694.1"/>
    <property type="molecule type" value="Genomic_DNA"/>
</dbReference>
<keyword evidence="6" id="KW-0804">Transcription</keyword>
<dbReference type="CDD" id="cd17574">
    <property type="entry name" value="REC_OmpR"/>
    <property type="match status" value="1"/>
</dbReference>
<dbReference type="PROSITE" id="PS50110">
    <property type="entry name" value="RESPONSE_REGULATORY"/>
    <property type="match status" value="1"/>
</dbReference>
<evidence type="ECO:0000256" key="3">
    <source>
        <dbReference type="ARBA" id="ARBA00023012"/>
    </source>
</evidence>
<sequence>MTFKLEEHKILMVDDDQHILDLLITVFEKEGFHNILTAITGTEALLKTTQENPNIILLDVMLPDIDGFTLCSKFRSHTNAPILFLTAKATDLDKLQGFSFGGDDYITKPFNPLEVVARVKAQLKRTPQVSSSHSLKQVFDYDYFKIDPNMGRLIVDGTRIECPTQEMKLLLYFCKHPNQILSKHQLYKDVWGEFYGGDSTVMVHVRRLREKIEADPSRPKWIKTVRGLGYIFEAATSEDIK</sequence>
<evidence type="ECO:0000256" key="6">
    <source>
        <dbReference type="ARBA" id="ARBA00023163"/>
    </source>
</evidence>
<dbReference type="InterPro" id="IPR016032">
    <property type="entry name" value="Sig_transdc_resp-reg_C-effctor"/>
</dbReference>
<dbReference type="InterPro" id="IPR001789">
    <property type="entry name" value="Sig_transdc_resp-reg_receiver"/>
</dbReference>
<dbReference type="InterPro" id="IPR036388">
    <property type="entry name" value="WH-like_DNA-bd_sf"/>
</dbReference>
<protein>
    <submittedName>
        <fullName evidence="11">Response regulator transcription factor</fullName>
    </submittedName>
</protein>
<feature type="DNA-binding region" description="OmpR/PhoB-type" evidence="8">
    <location>
        <begin position="136"/>
        <end position="234"/>
    </location>
</feature>
<proteinExistence type="predicted"/>
<evidence type="ECO:0000256" key="4">
    <source>
        <dbReference type="ARBA" id="ARBA00023015"/>
    </source>
</evidence>
<dbReference type="GO" id="GO:0032993">
    <property type="term" value="C:protein-DNA complex"/>
    <property type="evidence" value="ECO:0007669"/>
    <property type="project" value="TreeGrafter"/>
</dbReference>
<dbReference type="Gene3D" id="1.10.10.10">
    <property type="entry name" value="Winged helix-like DNA-binding domain superfamily/Winged helix DNA-binding domain"/>
    <property type="match status" value="1"/>
</dbReference>